<dbReference type="PANTHER" id="PTHR43156:SF2">
    <property type="entry name" value="STAGE II SPORULATION PROTEIN E"/>
    <property type="match status" value="1"/>
</dbReference>
<organism evidence="3 4">
    <name type="scientific">Candidatus Sulfotelmatobacter kueseliae</name>
    <dbReference type="NCBI Taxonomy" id="2042962"/>
    <lineage>
        <taxon>Bacteria</taxon>
        <taxon>Pseudomonadati</taxon>
        <taxon>Acidobacteriota</taxon>
        <taxon>Terriglobia</taxon>
        <taxon>Terriglobales</taxon>
        <taxon>Candidatus Korobacteraceae</taxon>
        <taxon>Candidatus Sulfotelmatobacter</taxon>
    </lineage>
</organism>
<accession>A0A2U3K646</accession>
<evidence type="ECO:0000313" key="3">
    <source>
        <dbReference type="EMBL" id="SPF35144.1"/>
    </source>
</evidence>
<dbReference type="Gene3D" id="3.60.40.10">
    <property type="entry name" value="PPM-type phosphatase domain"/>
    <property type="match status" value="1"/>
</dbReference>
<sequence>MRSLFHRRAPKPPPVELVPTVFPRIAGADIAASFAARRVAGDFYDSVRVGPERVLFGLLDLAGRREDNRSLLVAAQEIFRNYGAELFSRPDLNESDAMTELGLHINRHLIEVSSGVHSCPAFIACYHERFGTLCYTNAGHTPGLLRDNTGITELGSTGLPLGLFSHATADAPTVGLAKGAVLLLVSRGLVECEGHKLWSDEEFGLERVKQFLLAAPPSSAQTLCVSILDAVGKFTGATPLRDDRTALAFVRAS</sequence>
<reference evidence="4" key="1">
    <citation type="submission" date="2018-02" db="EMBL/GenBank/DDBJ databases">
        <authorList>
            <person name="Hausmann B."/>
        </authorList>
    </citation>
    <scope>NUCLEOTIDE SEQUENCE [LARGE SCALE GENOMIC DNA]</scope>
    <source>
        <strain evidence="4">Peat soil MAG SbA1</strain>
    </source>
</reference>
<keyword evidence="1" id="KW-0378">Hydrolase</keyword>
<dbReference type="OrthoDB" id="115817at2"/>
<proteinExistence type="predicted"/>
<evidence type="ECO:0000313" key="4">
    <source>
        <dbReference type="Proteomes" id="UP000238701"/>
    </source>
</evidence>
<dbReference type="GO" id="GO:0016791">
    <property type="term" value="F:phosphatase activity"/>
    <property type="evidence" value="ECO:0007669"/>
    <property type="project" value="TreeGrafter"/>
</dbReference>
<gene>
    <name evidence="3" type="ORF">SBA1_140034</name>
</gene>
<dbReference type="InterPro" id="IPR052016">
    <property type="entry name" value="Bact_Sigma-Reg"/>
</dbReference>
<evidence type="ECO:0000256" key="1">
    <source>
        <dbReference type="ARBA" id="ARBA00022801"/>
    </source>
</evidence>
<dbReference type="SMART" id="SM00331">
    <property type="entry name" value="PP2C_SIG"/>
    <property type="match status" value="1"/>
</dbReference>
<evidence type="ECO:0000259" key="2">
    <source>
        <dbReference type="SMART" id="SM00331"/>
    </source>
</evidence>
<dbReference type="AlphaFoldDB" id="A0A2U3K646"/>
<dbReference type="EMBL" id="OMOD01000046">
    <property type="protein sequence ID" value="SPF35144.1"/>
    <property type="molecule type" value="Genomic_DNA"/>
</dbReference>
<feature type="domain" description="PPM-type phosphatase" evidence="2">
    <location>
        <begin position="25"/>
        <end position="251"/>
    </location>
</feature>
<dbReference type="InterPro" id="IPR036457">
    <property type="entry name" value="PPM-type-like_dom_sf"/>
</dbReference>
<dbReference type="PANTHER" id="PTHR43156">
    <property type="entry name" value="STAGE II SPORULATION PROTEIN E-RELATED"/>
    <property type="match status" value="1"/>
</dbReference>
<dbReference type="InterPro" id="IPR001932">
    <property type="entry name" value="PPM-type_phosphatase-like_dom"/>
</dbReference>
<protein>
    <submittedName>
        <fullName evidence="3">Serine phosphatase</fullName>
    </submittedName>
</protein>
<dbReference type="Proteomes" id="UP000238701">
    <property type="component" value="Unassembled WGS sequence"/>
</dbReference>
<dbReference type="Pfam" id="PF07228">
    <property type="entry name" value="SpoIIE"/>
    <property type="match status" value="1"/>
</dbReference>
<name>A0A2U3K646_9BACT</name>